<dbReference type="Pfam" id="PF05800">
    <property type="entry name" value="GvpO"/>
    <property type="match status" value="1"/>
</dbReference>
<dbReference type="InterPro" id="IPR008634">
    <property type="entry name" value="Gas-vesicle_GvpO"/>
</dbReference>
<feature type="region of interest" description="Disordered" evidence="1">
    <location>
        <begin position="1"/>
        <end position="34"/>
    </location>
</feature>
<comment type="caution">
    <text evidence="2">The sequence shown here is derived from an EMBL/GenBank/DDBJ whole genome shotgun (WGS) entry which is preliminary data.</text>
</comment>
<dbReference type="OrthoDB" id="163447at2"/>
<evidence type="ECO:0000313" key="3">
    <source>
        <dbReference type="Proteomes" id="UP000451860"/>
    </source>
</evidence>
<keyword evidence="3" id="KW-1185">Reference proteome</keyword>
<dbReference type="GO" id="GO:0031412">
    <property type="term" value="P:gas vesicle organization"/>
    <property type="evidence" value="ECO:0007669"/>
    <property type="project" value="InterPro"/>
</dbReference>
<name>A0A7J5UNE7_9MICO</name>
<sequence>MQDGDGGTREGEPREGSRRTAEPRDEPEERRPRLTARRAAILALEQLVELTGRAAEGIVGVERDHDGWKVTIEAVEDRHVPSTADIMAEYEVELDTDGELVAYHRRSRYVRGQT</sequence>
<evidence type="ECO:0000313" key="2">
    <source>
        <dbReference type="EMBL" id="KAE8763926.1"/>
    </source>
</evidence>
<dbReference type="AlphaFoldDB" id="A0A7J5UNE7"/>
<proteinExistence type="predicted"/>
<accession>A0A7J5UNE7</accession>
<evidence type="ECO:0000256" key="1">
    <source>
        <dbReference type="SAM" id="MobiDB-lite"/>
    </source>
</evidence>
<protein>
    <submittedName>
        <fullName evidence="2">Gas vesicle protein</fullName>
    </submittedName>
</protein>
<gene>
    <name evidence="2" type="ORF">GB883_11685</name>
</gene>
<dbReference type="EMBL" id="WHJE01000050">
    <property type="protein sequence ID" value="KAE8763926.1"/>
    <property type="molecule type" value="Genomic_DNA"/>
</dbReference>
<feature type="compositionally biased region" description="Basic and acidic residues" evidence="1">
    <location>
        <begin position="1"/>
        <end position="32"/>
    </location>
</feature>
<organism evidence="2 3">
    <name type="scientific">Georgenia thermotolerans</name>
    <dbReference type="NCBI Taxonomy" id="527326"/>
    <lineage>
        <taxon>Bacteria</taxon>
        <taxon>Bacillati</taxon>
        <taxon>Actinomycetota</taxon>
        <taxon>Actinomycetes</taxon>
        <taxon>Micrococcales</taxon>
        <taxon>Bogoriellaceae</taxon>
        <taxon>Georgenia</taxon>
    </lineage>
</organism>
<reference evidence="2 3" key="1">
    <citation type="submission" date="2019-10" db="EMBL/GenBank/DDBJ databases">
        <title>Georgenia wutianyii sp. nov. and Georgenia yuyongxinii sp. nov. isolated from plateau pika (Ochotona curzoniae) in the Qinghai-Tibet plateau of China.</title>
        <authorList>
            <person name="Tian Z."/>
        </authorList>
    </citation>
    <scope>NUCLEOTIDE SEQUENCE [LARGE SCALE GENOMIC DNA]</scope>
    <source>
        <strain evidence="2 3">DSM 21501</strain>
    </source>
</reference>
<dbReference type="Proteomes" id="UP000451860">
    <property type="component" value="Unassembled WGS sequence"/>
</dbReference>